<accession>A0ABS8MBF8</accession>
<reference evidence="1" key="1">
    <citation type="submission" date="2021-11" db="EMBL/GenBank/DDBJ databases">
        <title>Description of novel Flavobacterium species.</title>
        <authorList>
            <person name="Saticioglu I.B."/>
            <person name="Ay H."/>
            <person name="Altun S."/>
            <person name="Duman M."/>
        </authorList>
    </citation>
    <scope>NUCLEOTIDE SEQUENCE</scope>
    <source>
        <strain evidence="1">F-30</strain>
    </source>
</reference>
<gene>
    <name evidence="1" type="ORF">LNP81_04260</name>
</gene>
<name>A0ABS8MBF8_9FLAO</name>
<comment type="caution">
    <text evidence="1">The sequence shown here is derived from an EMBL/GenBank/DDBJ whole genome shotgun (WGS) entry which is preliminary data.</text>
</comment>
<protein>
    <submittedName>
        <fullName evidence="1">Uncharacterized protein</fullName>
    </submittedName>
</protein>
<evidence type="ECO:0000313" key="2">
    <source>
        <dbReference type="Proteomes" id="UP001430679"/>
    </source>
</evidence>
<evidence type="ECO:0000313" key="1">
    <source>
        <dbReference type="EMBL" id="MCC9062197.1"/>
    </source>
</evidence>
<proteinExistence type="predicted"/>
<sequence length="44" mass="4997">MLKAKDLEYWNTSKQQFELENNAVEIQIGSASDAILLTKNITVK</sequence>
<keyword evidence="2" id="KW-1185">Reference proteome</keyword>
<dbReference type="InterPro" id="IPR013783">
    <property type="entry name" value="Ig-like_fold"/>
</dbReference>
<organism evidence="1 2">
    <name type="scientific">Flavobacterium piscisymbiosum</name>
    <dbReference type="NCBI Taxonomy" id="2893753"/>
    <lineage>
        <taxon>Bacteria</taxon>
        <taxon>Pseudomonadati</taxon>
        <taxon>Bacteroidota</taxon>
        <taxon>Flavobacteriia</taxon>
        <taxon>Flavobacteriales</taxon>
        <taxon>Flavobacteriaceae</taxon>
        <taxon>Flavobacterium</taxon>
    </lineage>
</organism>
<dbReference type="Proteomes" id="UP001430679">
    <property type="component" value="Unassembled WGS sequence"/>
</dbReference>
<dbReference type="Gene3D" id="2.60.40.10">
    <property type="entry name" value="Immunoglobulins"/>
    <property type="match status" value="1"/>
</dbReference>
<dbReference type="EMBL" id="JAJJMM010000001">
    <property type="protein sequence ID" value="MCC9062197.1"/>
    <property type="molecule type" value="Genomic_DNA"/>
</dbReference>